<dbReference type="InterPro" id="IPR050078">
    <property type="entry name" value="Ribosomal_L11_MeTrfase_PrmA"/>
</dbReference>
<sequence>MFEISFPVKHSEIDSVLNKLIGIGLDSTYYDAPYEVTVDSNGYGFYEKENDFTELKAYPSEDNKEQCLKYIEEIKDSVNIEGEIKLTEIREDNWQQPFEPVDLNNGWIIAEPEAEVSFEKGKINFESQGSFGTGLHETTQDFLRYILDEDFSGLKVLDLGTGSGILSIAAALKNAEHVTALDIRDVTEEVMYNAVLNNITNIDVVINDVTSHESNVKENYDVVFINIGGDETLSCMDLINEVIKDDGKLFVSGLVEWSSDEIYKELNKMGYNLIKKTKTNEWVTMVLQKEIS</sequence>
<name>A0A2S7FCC2_CLOBU</name>
<keyword evidence="1 3" id="KW-0489">Methyltransferase</keyword>
<dbReference type="GO" id="GO:0005840">
    <property type="term" value="C:ribosome"/>
    <property type="evidence" value="ECO:0007669"/>
    <property type="project" value="UniProtKB-KW"/>
</dbReference>
<dbReference type="GO" id="GO:0008276">
    <property type="term" value="F:protein methyltransferase activity"/>
    <property type="evidence" value="ECO:0007669"/>
    <property type="project" value="TreeGrafter"/>
</dbReference>
<keyword evidence="3" id="KW-0687">Ribonucleoprotein</keyword>
<gene>
    <name evidence="3" type="ORF">AWN73_11540</name>
</gene>
<evidence type="ECO:0000313" key="4">
    <source>
        <dbReference type="Proteomes" id="UP000238081"/>
    </source>
</evidence>
<dbReference type="InterPro" id="IPR029063">
    <property type="entry name" value="SAM-dependent_MTases_sf"/>
</dbReference>
<proteinExistence type="predicted"/>
<dbReference type="AlphaFoldDB" id="A0A2S7FCC2"/>
<keyword evidence="3" id="KW-0689">Ribosomal protein</keyword>
<dbReference type="PANTHER" id="PTHR43648:SF1">
    <property type="entry name" value="ELECTRON TRANSFER FLAVOPROTEIN BETA SUBUNIT LYSINE METHYLTRANSFERASE"/>
    <property type="match status" value="1"/>
</dbReference>
<dbReference type="Pfam" id="PF06325">
    <property type="entry name" value="PrmA"/>
    <property type="match status" value="1"/>
</dbReference>
<comment type="caution">
    <text evidence="3">The sequence shown here is derived from an EMBL/GenBank/DDBJ whole genome shotgun (WGS) entry which is preliminary data.</text>
</comment>
<evidence type="ECO:0000313" key="3">
    <source>
        <dbReference type="EMBL" id="PPV15550.1"/>
    </source>
</evidence>
<dbReference type="Proteomes" id="UP000238081">
    <property type="component" value="Unassembled WGS sequence"/>
</dbReference>
<dbReference type="GO" id="GO:0032259">
    <property type="term" value="P:methylation"/>
    <property type="evidence" value="ECO:0007669"/>
    <property type="project" value="UniProtKB-KW"/>
</dbReference>
<accession>A0A2S7FCC2</accession>
<dbReference type="PANTHER" id="PTHR43648">
    <property type="entry name" value="ELECTRON TRANSFER FLAVOPROTEIN BETA SUBUNIT LYSINE METHYLTRANSFERASE"/>
    <property type="match status" value="1"/>
</dbReference>
<dbReference type="EMBL" id="LRDH01000098">
    <property type="protein sequence ID" value="PPV15550.1"/>
    <property type="molecule type" value="Genomic_DNA"/>
</dbReference>
<dbReference type="CDD" id="cd02440">
    <property type="entry name" value="AdoMet_MTases"/>
    <property type="match status" value="1"/>
</dbReference>
<keyword evidence="2 3" id="KW-0808">Transferase</keyword>
<evidence type="ECO:0000256" key="2">
    <source>
        <dbReference type="ARBA" id="ARBA00022679"/>
    </source>
</evidence>
<organism evidence="3 4">
    <name type="scientific">Clostridium butyricum</name>
    <dbReference type="NCBI Taxonomy" id="1492"/>
    <lineage>
        <taxon>Bacteria</taxon>
        <taxon>Bacillati</taxon>
        <taxon>Bacillota</taxon>
        <taxon>Clostridia</taxon>
        <taxon>Eubacteriales</taxon>
        <taxon>Clostridiaceae</taxon>
        <taxon>Clostridium</taxon>
    </lineage>
</organism>
<dbReference type="SUPFAM" id="SSF53335">
    <property type="entry name" value="S-adenosyl-L-methionine-dependent methyltransferases"/>
    <property type="match status" value="1"/>
</dbReference>
<reference evidence="3 4" key="1">
    <citation type="submission" date="2016-01" db="EMBL/GenBank/DDBJ databases">
        <title>Characterization of the Clostridium difficile lineages that are prevalent in Hong Kong and China.</title>
        <authorList>
            <person name="Kwok J.S.-L."/>
            <person name="Lam W.-Y."/>
            <person name="Ip M."/>
            <person name="Chan T.-F."/>
            <person name="Hawkey P.M."/>
            <person name="Tsui S.K.-W."/>
        </authorList>
    </citation>
    <scope>NUCLEOTIDE SEQUENCE [LARGE SCALE GENOMIC DNA]</scope>
    <source>
        <strain evidence="3 4">300064</strain>
    </source>
</reference>
<dbReference type="Gene3D" id="3.40.50.150">
    <property type="entry name" value="Vaccinia Virus protein VP39"/>
    <property type="match status" value="1"/>
</dbReference>
<evidence type="ECO:0000256" key="1">
    <source>
        <dbReference type="ARBA" id="ARBA00022603"/>
    </source>
</evidence>
<dbReference type="RefSeq" id="WP_043664076.1">
    <property type="nucleotide sequence ID" value="NZ_JSEG01000010.1"/>
</dbReference>
<protein>
    <submittedName>
        <fullName evidence="3">50S ribosomal protein L11 methyltransferase</fullName>
    </submittedName>
</protein>